<name>A0AAN7SZJ2_9EURO</name>
<evidence type="ECO:0000256" key="2">
    <source>
        <dbReference type="ARBA" id="ARBA00022759"/>
    </source>
</evidence>
<organism evidence="8 9">
    <name type="scientific">Lithohypha guttulata</name>
    <dbReference type="NCBI Taxonomy" id="1690604"/>
    <lineage>
        <taxon>Eukaryota</taxon>
        <taxon>Fungi</taxon>
        <taxon>Dikarya</taxon>
        <taxon>Ascomycota</taxon>
        <taxon>Pezizomycotina</taxon>
        <taxon>Eurotiomycetes</taxon>
        <taxon>Chaetothyriomycetidae</taxon>
        <taxon>Chaetothyriales</taxon>
        <taxon>Trichomeriaceae</taxon>
        <taxon>Lithohypha</taxon>
    </lineage>
</organism>
<dbReference type="NCBIfam" id="TIGR00629">
    <property type="entry name" value="uvde"/>
    <property type="match status" value="1"/>
</dbReference>
<sequence length="742" mass="82296">MAKRKRSEAQEQTIAPSLSHLATDIASIASSKPPAPVRRASTRRGQPPPAENVDVNPDENPDIKDGPDARLSSPDAETREKKKPVKRTVKQKAATNGDVVKTPSKQNIKAEDSESPLSDLSDVDEAIIAKPPPAKPASKKKQAVKTEVQDEVDPEADEDDTVDPEELKLAMSRPPAANSSYLPLPWKGRLGYACLNTYLRQATPPVFSSRTCRIASILEHRHSLKDPSQPEHATKNRPDKDQPADVARGQAYVEALGVANANDIPKMLRWNDRYNIKFLRLSSEMFPFASHDVYGYKLAPFASEALAEAGRVAGELGHRLTTHPGQFTQLGSPRPEVITAAIRDLEYHCELLDLLKLPPQLNKDAVMILHMGGVFGDKEATIQRFRENYLKLPQGIKNRLVLENDDVCYTVHDLLPVCEELNIPMVLDYHHNNILYDKDKLREGTLDIMNLYDRIKATWTRKGITQKMHYSEPCPGAVTDRQRHMDLMIEAKDKEQAVFEVMRTLRLPGHEKIGDIVPYTRSDENRAWKPPKKKTPKKKKGAAAEEEMEEEAEPQPPPIIPEDEVAMGGPDGRVYWHVGFEEWLRPKKREVKPRDPEKAKTTAEKAAQRRAEKAAWQAAREASADAPNGTDASIASASDTGATPALEIAKTKSVYDKSKTSKAKPARAGPAAKAKKNAKTAVPTPSTSEQDEHDDDVSMPDFSDGEEVVTKSVATTKPTLSKRQSSRGTRKAVVNYAEDDED</sequence>
<dbReference type="Proteomes" id="UP001309876">
    <property type="component" value="Unassembled WGS sequence"/>
</dbReference>
<dbReference type="GO" id="GO:0006289">
    <property type="term" value="P:nucleotide-excision repair"/>
    <property type="evidence" value="ECO:0007669"/>
    <property type="project" value="InterPro"/>
</dbReference>
<evidence type="ECO:0000313" key="8">
    <source>
        <dbReference type="EMBL" id="KAK5085610.1"/>
    </source>
</evidence>
<feature type="compositionally biased region" description="Basic and acidic residues" evidence="7">
    <location>
        <begin position="649"/>
        <end position="659"/>
    </location>
</feature>
<feature type="compositionally biased region" description="Basic and acidic residues" evidence="7">
    <location>
        <begin position="592"/>
        <end position="613"/>
    </location>
</feature>
<keyword evidence="2 8" id="KW-0255">Endonuclease</keyword>
<dbReference type="EMBL" id="JAVRRJ010000004">
    <property type="protein sequence ID" value="KAK5085610.1"/>
    <property type="molecule type" value="Genomic_DNA"/>
</dbReference>
<feature type="compositionally biased region" description="Polar residues" evidence="7">
    <location>
        <begin position="712"/>
        <end position="723"/>
    </location>
</feature>
<dbReference type="GO" id="GO:0043504">
    <property type="term" value="P:mitochondrial DNA repair"/>
    <property type="evidence" value="ECO:0007669"/>
    <property type="project" value="TreeGrafter"/>
</dbReference>
<evidence type="ECO:0000256" key="4">
    <source>
        <dbReference type="ARBA" id="ARBA00022769"/>
    </source>
</evidence>
<keyword evidence="3" id="KW-0227">DNA damage</keyword>
<dbReference type="Gene3D" id="3.20.20.150">
    <property type="entry name" value="Divalent-metal-dependent TIM barrel enzymes"/>
    <property type="match status" value="1"/>
</dbReference>
<dbReference type="PANTHER" id="PTHR31290">
    <property type="entry name" value="UV-DAMAGE ENDONUCLEASE"/>
    <property type="match status" value="1"/>
</dbReference>
<dbReference type="InterPro" id="IPR004601">
    <property type="entry name" value="UvdE"/>
</dbReference>
<feature type="compositionally biased region" description="Polar residues" evidence="7">
    <location>
        <begin position="630"/>
        <end position="641"/>
    </location>
</feature>
<feature type="compositionally biased region" description="Basic residues" evidence="7">
    <location>
        <begin position="529"/>
        <end position="541"/>
    </location>
</feature>
<dbReference type="AlphaFoldDB" id="A0AAN7SZJ2"/>
<feature type="compositionally biased region" description="Basic and acidic residues" evidence="7">
    <location>
        <begin position="221"/>
        <end position="243"/>
    </location>
</feature>
<dbReference type="GO" id="GO:0005634">
    <property type="term" value="C:nucleus"/>
    <property type="evidence" value="ECO:0007669"/>
    <property type="project" value="TreeGrafter"/>
</dbReference>
<proteinExistence type="predicted"/>
<feature type="compositionally biased region" description="Low complexity" evidence="7">
    <location>
        <begin position="614"/>
        <end position="626"/>
    </location>
</feature>
<dbReference type="GO" id="GO:0005739">
    <property type="term" value="C:mitochondrion"/>
    <property type="evidence" value="ECO:0007669"/>
    <property type="project" value="TreeGrafter"/>
</dbReference>
<dbReference type="InterPro" id="IPR036237">
    <property type="entry name" value="Xyl_isomerase-like_sf"/>
</dbReference>
<dbReference type="PANTHER" id="PTHR31290:SF5">
    <property type="entry name" value="UV-DAMAGE ENDONUCLEASE"/>
    <property type="match status" value="1"/>
</dbReference>
<feature type="region of interest" description="Disordered" evidence="7">
    <location>
        <begin position="221"/>
        <end position="244"/>
    </location>
</feature>
<evidence type="ECO:0000256" key="5">
    <source>
        <dbReference type="ARBA" id="ARBA00022801"/>
    </source>
</evidence>
<protein>
    <submittedName>
        <fullName evidence="8">UV-damage endonuclease</fullName>
    </submittedName>
</protein>
<feature type="compositionally biased region" description="Acidic residues" evidence="7">
    <location>
        <begin position="689"/>
        <end position="707"/>
    </location>
</feature>
<accession>A0AAN7SZJ2</accession>
<evidence type="ECO:0000256" key="6">
    <source>
        <dbReference type="ARBA" id="ARBA00023204"/>
    </source>
</evidence>
<keyword evidence="4" id="KW-0228">DNA excision</keyword>
<keyword evidence="1" id="KW-0540">Nuclease</keyword>
<keyword evidence="5" id="KW-0378">Hydrolase</keyword>
<comment type="caution">
    <text evidence="8">The sequence shown here is derived from an EMBL/GenBank/DDBJ whole genome shotgun (WGS) entry which is preliminary data.</text>
</comment>
<dbReference type="Pfam" id="PF03851">
    <property type="entry name" value="UvdE"/>
    <property type="match status" value="1"/>
</dbReference>
<feature type="region of interest" description="Disordered" evidence="7">
    <location>
        <begin position="1"/>
        <end position="179"/>
    </location>
</feature>
<feature type="compositionally biased region" description="Acidic residues" evidence="7">
    <location>
        <begin position="544"/>
        <end position="553"/>
    </location>
</feature>
<dbReference type="GO" id="GO:0009411">
    <property type="term" value="P:response to UV"/>
    <property type="evidence" value="ECO:0007669"/>
    <property type="project" value="InterPro"/>
</dbReference>
<reference evidence="8 9" key="1">
    <citation type="submission" date="2023-08" db="EMBL/GenBank/DDBJ databases">
        <title>Black Yeasts Isolated from many extreme environments.</title>
        <authorList>
            <person name="Coleine C."/>
            <person name="Stajich J.E."/>
            <person name="Selbmann L."/>
        </authorList>
    </citation>
    <scope>NUCLEOTIDE SEQUENCE [LARGE SCALE GENOMIC DNA]</scope>
    <source>
        <strain evidence="8 9">CCFEE 5910</strain>
    </source>
</reference>
<feature type="region of interest" description="Disordered" evidence="7">
    <location>
        <begin position="522"/>
        <end position="563"/>
    </location>
</feature>
<feature type="region of interest" description="Disordered" evidence="7">
    <location>
        <begin position="585"/>
        <end position="742"/>
    </location>
</feature>
<gene>
    <name evidence="8" type="primary">MUS18</name>
    <name evidence="8" type="ORF">LTR05_004897</name>
</gene>
<dbReference type="SUPFAM" id="SSF51658">
    <property type="entry name" value="Xylose isomerase-like"/>
    <property type="match status" value="1"/>
</dbReference>
<evidence type="ECO:0000256" key="7">
    <source>
        <dbReference type="SAM" id="MobiDB-lite"/>
    </source>
</evidence>
<evidence type="ECO:0000256" key="1">
    <source>
        <dbReference type="ARBA" id="ARBA00022722"/>
    </source>
</evidence>
<feature type="compositionally biased region" description="Basic residues" evidence="7">
    <location>
        <begin position="81"/>
        <end position="90"/>
    </location>
</feature>
<feature type="compositionally biased region" description="Acidic residues" evidence="7">
    <location>
        <begin position="149"/>
        <end position="164"/>
    </location>
</feature>
<dbReference type="GO" id="GO:0004519">
    <property type="term" value="F:endonuclease activity"/>
    <property type="evidence" value="ECO:0007669"/>
    <property type="project" value="UniProtKB-KW"/>
</dbReference>
<keyword evidence="6" id="KW-0234">DNA repair</keyword>
<evidence type="ECO:0000313" key="9">
    <source>
        <dbReference type="Proteomes" id="UP001309876"/>
    </source>
</evidence>
<dbReference type="GO" id="GO:0016787">
    <property type="term" value="F:hydrolase activity"/>
    <property type="evidence" value="ECO:0007669"/>
    <property type="project" value="UniProtKB-KW"/>
</dbReference>
<keyword evidence="9" id="KW-1185">Reference proteome</keyword>
<evidence type="ECO:0000256" key="3">
    <source>
        <dbReference type="ARBA" id="ARBA00022763"/>
    </source>
</evidence>